<gene>
    <name evidence="1" type="ORF">COY52_10015</name>
</gene>
<comment type="caution">
    <text evidence="1">The sequence shown here is derived from an EMBL/GenBank/DDBJ whole genome shotgun (WGS) entry which is preliminary data.</text>
</comment>
<dbReference type="AlphaFoldDB" id="A0A2M7S746"/>
<accession>A0A2M7S746</accession>
<protein>
    <recommendedName>
        <fullName evidence="3">Xylose isomerase-like TIM barrel domain-containing protein</fullName>
    </recommendedName>
</protein>
<organism evidence="1 2">
    <name type="scientific">Candidatus Desantisbacteria bacterium CG_4_10_14_0_8_um_filter_48_22</name>
    <dbReference type="NCBI Taxonomy" id="1974543"/>
    <lineage>
        <taxon>Bacteria</taxon>
        <taxon>Candidatus Desantisiibacteriota</taxon>
    </lineage>
</organism>
<evidence type="ECO:0000313" key="1">
    <source>
        <dbReference type="EMBL" id="PIZ15326.1"/>
    </source>
</evidence>
<sequence length="258" mass="28611">MLPTVDFCGLKVTRLIIGANPFGGFSHQSDQRSREMGTYYTPERIKETWRRAEAAGINTMITNNESAHVIQAVREYLGEGGKLQWIVQAANYKADMFKAVDEAVEIGAKAIYFHGGQVDNLYAGRDEKTLRAWVKHARSHKIPAGIAGHSPDVHFWVDSMDIVDFHAVAFFNCGSLHSGKGHNFKLADAFPAAECARRIKKPCIAYKIMAAGRIDPVMAFEFAFENIKPGDAVNVGMYRGDKDNMVEEDAAIVRTILS</sequence>
<name>A0A2M7S746_9BACT</name>
<evidence type="ECO:0008006" key="3">
    <source>
        <dbReference type="Google" id="ProtNLM"/>
    </source>
</evidence>
<evidence type="ECO:0000313" key="2">
    <source>
        <dbReference type="Proteomes" id="UP000229307"/>
    </source>
</evidence>
<dbReference type="SUPFAM" id="SSF51412">
    <property type="entry name" value="Inosine monophosphate dehydrogenase (IMPDH)"/>
    <property type="match status" value="1"/>
</dbReference>
<reference evidence="2" key="1">
    <citation type="submission" date="2017-09" db="EMBL/GenBank/DDBJ databases">
        <title>Depth-based differentiation of microbial function through sediment-hosted aquifers and enrichment of novel symbionts in the deep terrestrial subsurface.</title>
        <authorList>
            <person name="Probst A.J."/>
            <person name="Ladd B."/>
            <person name="Jarett J.K."/>
            <person name="Geller-Mcgrath D.E."/>
            <person name="Sieber C.M.K."/>
            <person name="Emerson J.B."/>
            <person name="Anantharaman K."/>
            <person name="Thomas B.C."/>
            <person name="Malmstrom R."/>
            <person name="Stieglmeier M."/>
            <person name="Klingl A."/>
            <person name="Woyke T."/>
            <person name="Ryan C.M."/>
            <person name="Banfield J.F."/>
        </authorList>
    </citation>
    <scope>NUCLEOTIDE SEQUENCE [LARGE SCALE GENOMIC DNA]</scope>
</reference>
<dbReference type="Proteomes" id="UP000229307">
    <property type="component" value="Unassembled WGS sequence"/>
</dbReference>
<proteinExistence type="predicted"/>
<dbReference type="EMBL" id="PFMR01000269">
    <property type="protein sequence ID" value="PIZ15326.1"/>
    <property type="molecule type" value="Genomic_DNA"/>
</dbReference>